<dbReference type="Gene3D" id="3.40.630.30">
    <property type="match status" value="1"/>
</dbReference>
<name>A0A9Q4AZA5_SALAG</name>
<evidence type="ECO:0000259" key="1">
    <source>
        <dbReference type="PROSITE" id="PS51186"/>
    </source>
</evidence>
<comment type="caution">
    <text evidence="2">The sequence shown here is derived from an EMBL/GenBank/DDBJ whole genome shotgun (WGS) entry which is preliminary data.</text>
</comment>
<dbReference type="Pfam" id="PF02861">
    <property type="entry name" value="Clp_N"/>
    <property type="match status" value="1"/>
</dbReference>
<dbReference type="Pfam" id="PF00583">
    <property type="entry name" value="Acetyltransf_1"/>
    <property type="match status" value="1"/>
</dbReference>
<dbReference type="AlphaFoldDB" id="A0A9Q4AZA5"/>
<keyword evidence="3" id="KW-1185">Reference proteome</keyword>
<protein>
    <submittedName>
        <fullName evidence="2">GNAT family N-acetyltransferase</fullName>
    </submittedName>
</protein>
<dbReference type="InterPro" id="IPR000182">
    <property type="entry name" value="GNAT_dom"/>
</dbReference>
<dbReference type="GO" id="GO:0016747">
    <property type="term" value="F:acyltransferase activity, transferring groups other than amino-acyl groups"/>
    <property type="evidence" value="ECO:0007669"/>
    <property type="project" value="InterPro"/>
</dbReference>
<gene>
    <name evidence="2" type="ORF">HXA33_01235</name>
</gene>
<accession>A0A9Q4AZA5</accession>
<dbReference type="InterPro" id="IPR016181">
    <property type="entry name" value="Acyl_CoA_acyltransferase"/>
</dbReference>
<evidence type="ECO:0000313" key="2">
    <source>
        <dbReference type="EMBL" id="MCR6095171.1"/>
    </source>
</evidence>
<reference evidence="2" key="1">
    <citation type="submission" date="2020-06" db="EMBL/GenBank/DDBJ databases">
        <title>Insight into the genomes of haloalkaliphilic bacilli from Kenyan soda lakes.</title>
        <authorList>
            <person name="Mwirichia R."/>
            <person name="Villamizar G.C."/>
            <person name="Poehlein A."/>
            <person name="Mugweru J."/>
            <person name="Kipnyargis A."/>
            <person name="Kiplimo D."/>
            <person name="Orwa P."/>
            <person name="Daniel R."/>
        </authorList>
    </citation>
    <scope>NUCLEOTIDE SEQUENCE</scope>
    <source>
        <strain evidence="2">B1096_S55</strain>
    </source>
</reference>
<dbReference type="EMBL" id="JABXYM010000001">
    <property type="protein sequence ID" value="MCR6095171.1"/>
    <property type="molecule type" value="Genomic_DNA"/>
</dbReference>
<dbReference type="PROSITE" id="PS51186">
    <property type="entry name" value="GNAT"/>
    <property type="match status" value="1"/>
</dbReference>
<dbReference type="RefSeq" id="WP_257819859.1">
    <property type="nucleotide sequence ID" value="NZ_JABXYM010000001.1"/>
</dbReference>
<dbReference type="InterPro" id="IPR036628">
    <property type="entry name" value="Clp_N_dom_sf"/>
</dbReference>
<dbReference type="InterPro" id="IPR004176">
    <property type="entry name" value="Clp_R_N"/>
</dbReference>
<dbReference type="SUPFAM" id="SSF81923">
    <property type="entry name" value="Double Clp-N motif"/>
    <property type="match status" value="1"/>
</dbReference>
<proteinExistence type="predicted"/>
<dbReference type="Gene3D" id="1.10.1780.10">
    <property type="entry name" value="Clp, N-terminal domain"/>
    <property type="match status" value="1"/>
</dbReference>
<sequence length="282" mass="32314">MKLTERTLRIIKNAEKEAEKTTKVVHPIHLLLGILLVRTSVCAELNNNHPDLWDKLNRRAKDINFTNEHGISYGPFTRKIALSTKEVMDNANKLMKRHKQIYLNEGHIVEAIFSSNDYSTKIIIDGLDVPRILEIVAFPRDMIVSLRNYSFPDIRTNDIFFRRAEKNDVISLMNFIKEEFGNGWLDSLENGFLKDKIPIFIALGDKEILGFSCFDVVRHKKGLFGPMGTTHSKRVQGIGYTLLHMCLREMKEIGYEYAVIGEAGPLEFYEKACNAVVIPKPM</sequence>
<dbReference type="SUPFAM" id="SSF55729">
    <property type="entry name" value="Acyl-CoA N-acyltransferases (Nat)"/>
    <property type="match status" value="1"/>
</dbReference>
<feature type="domain" description="N-acetyltransferase" evidence="1">
    <location>
        <begin position="159"/>
        <end position="282"/>
    </location>
</feature>
<organism evidence="2 3">
    <name type="scientific">Salipaludibacillus agaradhaerens</name>
    <name type="common">Bacillus agaradhaerens</name>
    <dbReference type="NCBI Taxonomy" id="76935"/>
    <lineage>
        <taxon>Bacteria</taxon>
        <taxon>Bacillati</taxon>
        <taxon>Bacillota</taxon>
        <taxon>Bacilli</taxon>
        <taxon>Bacillales</taxon>
        <taxon>Bacillaceae</taxon>
    </lineage>
</organism>
<dbReference type="Proteomes" id="UP001057753">
    <property type="component" value="Unassembled WGS sequence"/>
</dbReference>
<evidence type="ECO:0000313" key="3">
    <source>
        <dbReference type="Proteomes" id="UP001057753"/>
    </source>
</evidence>